<evidence type="ECO:0000259" key="1">
    <source>
        <dbReference type="Pfam" id="PF00149"/>
    </source>
</evidence>
<dbReference type="RefSeq" id="WP_158017366.1">
    <property type="nucleotide sequence ID" value="NZ_CBCSKE010000002.1"/>
</dbReference>
<dbReference type="Pfam" id="PF00149">
    <property type="entry name" value="Metallophos"/>
    <property type="match status" value="1"/>
</dbReference>
<dbReference type="AlphaFoldDB" id="A0A3S4DUK8"/>
<organism evidence="2 3">
    <name type="scientific">Mycobacterium basiliense</name>
    <dbReference type="NCBI Taxonomy" id="2094119"/>
    <lineage>
        <taxon>Bacteria</taxon>
        <taxon>Bacillati</taxon>
        <taxon>Actinomycetota</taxon>
        <taxon>Actinomycetes</taxon>
        <taxon>Mycobacteriales</taxon>
        <taxon>Mycobacteriaceae</taxon>
        <taxon>Mycobacterium</taxon>
    </lineage>
</organism>
<dbReference type="InterPro" id="IPR029052">
    <property type="entry name" value="Metallo-depent_PP-like"/>
</dbReference>
<protein>
    <submittedName>
        <fullName evidence="2">Calcineurin-like phosphoesterase superfamily domain protein</fullName>
    </submittedName>
</protein>
<accession>A0A3S4DUK8</accession>
<dbReference type="KEGG" id="mbai:MB901379_03088"/>
<dbReference type="EMBL" id="LR130759">
    <property type="protein sequence ID" value="VDM89511.1"/>
    <property type="molecule type" value="Genomic_DNA"/>
</dbReference>
<dbReference type="InterPro" id="IPR004843">
    <property type="entry name" value="Calcineurin-like_PHP"/>
</dbReference>
<proteinExistence type="predicted"/>
<name>A0A3S4DUK8_9MYCO</name>
<sequence length="280" mass="30915">MAQSFLSFPSFLAPPSRIAIAGDWHADTDYAVAAIEHAAKREATVLIHLGDFGYNFTDEYLNSLDETLARCQMTLGFVDGNHENFDRLLGWPVDPDGLRHLRAHLVHLPRGFRWRWGQTSCLALGGAYSLDRFMRTRGRSWWVQELITRKQVGDTAAAGPADAMFCHDCPAGITVPGAARDRLGFPERELRRSELHRLRLRSVVDAVRPGRLWHGHFHRRYQAVLYGQGYRTVVDGLGKNSNPVDNNMVVVNLAALGSHRLSAGGNGPARAALGGPTAVG</sequence>
<evidence type="ECO:0000313" key="3">
    <source>
        <dbReference type="Proteomes" id="UP000269998"/>
    </source>
</evidence>
<dbReference type="Proteomes" id="UP000269998">
    <property type="component" value="Chromosome"/>
</dbReference>
<reference evidence="3" key="1">
    <citation type="submission" date="2018-02" db="EMBL/GenBank/DDBJ databases">
        <authorList>
            <person name="Seth-Smith MB H."/>
            <person name="Seth-Smith H."/>
        </authorList>
    </citation>
    <scope>NUCLEOTIDE SEQUENCE [LARGE SCALE GENOMIC DNA]</scope>
</reference>
<dbReference type="GO" id="GO:0016787">
    <property type="term" value="F:hydrolase activity"/>
    <property type="evidence" value="ECO:0007669"/>
    <property type="project" value="InterPro"/>
</dbReference>
<dbReference type="SUPFAM" id="SSF56300">
    <property type="entry name" value="Metallo-dependent phosphatases"/>
    <property type="match status" value="1"/>
</dbReference>
<feature type="domain" description="Calcineurin-like phosphoesterase" evidence="1">
    <location>
        <begin position="17"/>
        <end position="102"/>
    </location>
</feature>
<keyword evidence="3" id="KW-1185">Reference proteome</keyword>
<evidence type="ECO:0000313" key="2">
    <source>
        <dbReference type="EMBL" id="VDM89511.1"/>
    </source>
</evidence>
<dbReference type="OrthoDB" id="5380150at2"/>
<dbReference type="Gene3D" id="3.60.21.10">
    <property type="match status" value="1"/>
</dbReference>
<gene>
    <name evidence="2" type="ORF">MB901379_03088</name>
</gene>